<dbReference type="Proteomes" id="UP000763557">
    <property type="component" value="Unassembled WGS sequence"/>
</dbReference>
<accession>A0ABX2FBB3</accession>
<dbReference type="SUPFAM" id="SSF50998">
    <property type="entry name" value="Quinoprotein alcohol dehydrogenase-like"/>
    <property type="match status" value="1"/>
</dbReference>
<dbReference type="InterPro" id="IPR015943">
    <property type="entry name" value="WD40/YVTN_repeat-like_dom_sf"/>
</dbReference>
<comment type="caution">
    <text evidence="1">The sequence shown here is derived from an EMBL/GenBank/DDBJ whole genome shotgun (WGS) entry which is preliminary data.</text>
</comment>
<sequence length="225" mass="24107">MLDAGTGKLTWHTRIGDPREGINGAPGEAYLDIHGDLLHVGWDAYLAVHRMSDGAQLSKNKLKHDGYSCAIVSMTGRHLAAQCLGPDLPDLSVAAVSPEGRLVNVKDHSKATAGLSILSGRFVSTSPPVLWVTDNEAKPASAEYLVLDADFAVKHRIPGTAADLAMDALGPANSVGGIRQHRVLVVGQTLVTVTVPYFGRVNKVVAYDLVTGQRRWESQPRTLAW</sequence>
<evidence type="ECO:0008006" key="3">
    <source>
        <dbReference type="Google" id="ProtNLM"/>
    </source>
</evidence>
<dbReference type="RefSeq" id="WP_173137702.1">
    <property type="nucleotide sequence ID" value="NZ_CBCSGW010000036.1"/>
</dbReference>
<dbReference type="EMBL" id="JAAATY010000020">
    <property type="protein sequence ID" value="NRN68508.1"/>
    <property type="molecule type" value="Genomic_DNA"/>
</dbReference>
<proteinExistence type="predicted"/>
<evidence type="ECO:0000313" key="1">
    <source>
        <dbReference type="EMBL" id="NRN68508.1"/>
    </source>
</evidence>
<dbReference type="Gene3D" id="2.130.10.10">
    <property type="entry name" value="YVTN repeat-like/Quinoprotein amine dehydrogenase"/>
    <property type="match status" value="1"/>
</dbReference>
<reference evidence="1 2" key="1">
    <citation type="submission" date="2020-01" db="EMBL/GenBank/DDBJ databases">
        <title>Kibdelosporangium persica a novel Actinomycetes from a hot desert in Iran.</title>
        <authorList>
            <person name="Safaei N."/>
            <person name="Zaburannyi N."/>
            <person name="Mueller R."/>
            <person name="Wink J."/>
        </authorList>
    </citation>
    <scope>NUCLEOTIDE SEQUENCE [LARGE SCALE GENOMIC DNA]</scope>
    <source>
        <strain evidence="1 2">4NS15</strain>
    </source>
</reference>
<protein>
    <recommendedName>
        <fullName evidence="3">PQQ-like domain-containing protein</fullName>
    </recommendedName>
</protein>
<evidence type="ECO:0000313" key="2">
    <source>
        <dbReference type="Proteomes" id="UP000763557"/>
    </source>
</evidence>
<gene>
    <name evidence="1" type="ORF">GC106_57510</name>
</gene>
<keyword evidence="2" id="KW-1185">Reference proteome</keyword>
<name>A0ABX2FBB3_9PSEU</name>
<dbReference type="InterPro" id="IPR011047">
    <property type="entry name" value="Quinoprotein_ADH-like_sf"/>
</dbReference>
<organism evidence="1 2">
    <name type="scientific">Kibdelosporangium persicum</name>
    <dbReference type="NCBI Taxonomy" id="2698649"/>
    <lineage>
        <taxon>Bacteria</taxon>
        <taxon>Bacillati</taxon>
        <taxon>Actinomycetota</taxon>
        <taxon>Actinomycetes</taxon>
        <taxon>Pseudonocardiales</taxon>
        <taxon>Pseudonocardiaceae</taxon>
        <taxon>Kibdelosporangium</taxon>
    </lineage>
</organism>